<name>A0A2T3AGH6_9PEZI</name>
<gene>
    <name evidence="4" type="ORF">BD289DRAFT_480168</name>
</gene>
<keyword evidence="5" id="KW-1185">Reference proteome</keyword>
<dbReference type="InterPro" id="IPR003578">
    <property type="entry name" value="Small_GTPase_Rho"/>
</dbReference>
<dbReference type="OrthoDB" id="25896at2759"/>
<protein>
    <recommendedName>
        <fullName evidence="6">P-loop containing nucleoside triphosphate hydrolase protein</fullName>
    </recommendedName>
</protein>
<dbReference type="AlphaFoldDB" id="A0A2T3AGH6"/>
<dbReference type="PROSITE" id="PS51419">
    <property type="entry name" value="RAB"/>
    <property type="match status" value="1"/>
</dbReference>
<reference evidence="4 5" key="1">
    <citation type="journal article" date="2018" name="Mycol. Prog.">
        <title>Coniella lustricola, a new species from submerged detritus.</title>
        <authorList>
            <person name="Raudabaugh D.B."/>
            <person name="Iturriaga T."/>
            <person name="Carver A."/>
            <person name="Mondo S."/>
            <person name="Pangilinan J."/>
            <person name="Lipzen A."/>
            <person name="He G."/>
            <person name="Amirebrahimi M."/>
            <person name="Grigoriev I.V."/>
            <person name="Miller A.N."/>
        </authorList>
    </citation>
    <scope>NUCLEOTIDE SEQUENCE [LARGE SCALE GENOMIC DNA]</scope>
    <source>
        <strain evidence="4 5">B22-T-1</strain>
    </source>
</reference>
<dbReference type="PRINTS" id="PR00449">
    <property type="entry name" value="RASTRNSFRMNG"/>
</dbReference>
<evidence type="ECO:0000256" key="2">
    <source>
        <dbReference type="ARBA" id="ARBA00023134"/>
    </source>
</evidence>
<dbReference type="PROSITE" id="PS51420">
    <property type="entry name" value="RHO"/>
    <property type="match status" value="1"/>
</dbReference>
<dbReference type="GO" id="GO:0003924">
    <property type="term" value="F:GTPase activity"/>
    <property type="evidence" value="ECO:0007669"/>
    <property type="project" value="InterPro"/>
</dbReference>
<dbReference type="InterPro" id="IPR027417">
    <property type="entry name" value="P-loop_NTPase"/>
</dbReference>
<evidence type="ECO:0000313" key="4">
    <source>
        <dbReference type="EMBL" id="PSR97317.1"/>
    </source>
</evidence>
<dbReference type="EMBL" id="KZ678392">
    <property type="protein sequence ID" value="PSR97317.1"/>
    <property type="molecule type" value="Genomic_DNA"/>
</dbReference>
<dbReference type="Pfam" id="PF00071">
    <property type="entry name" value="Ras"/>
    <property type="match status" value="1"/>
</dbReference>
<keyword evidence="2" id="KW-0342">GTP-binding</keyword>
<feature type="compositionally biased region" description="Polar residues" evidence="3">
    <location>
        <begin position="421"/>
        <end position="430"/>
    </location>
</feature>
<feature type="region of interest" description="Disordered" evidence="3">
    <location>
        <begin position="475"/>
        <end position="498"/>
    </location>
</feature>
<sequence>MPPRIETIQPSFRRMDVVEAPPLAVTESVGTHVYMGIMPRGGQLSSIRDNGTLRMEHIHIHYDIGRMSSDGSWEQIPSRVASSGLYNSAHGNAGRVGRRGARMQQWLDGLPPPQRRATYSHEGDYYSDHSSIYEDAYRHASLDEQRRNHTRRMLLDSNVPPRPDQRQQQQQQQQPRHRRRHRLNANTGVGPREDSMQPEEQGQPLEQPSQQDQPISQPITPSNSFAHLLDELLNTVTNDHNHSAQVAAEVTPAFIKGQELDNDNHVAGDLSASPAEHPNPLSQHPIYVEEAAMQGASTQHDQVSYSESIYSVEEDAGVSQLAGTTQQGDSTTPTDDLAHGIESLQLASTVRNASEVASRNDEALQPVNTNRTPSAADGVDDILRAQRIRVVPNSNGLTLPCYNVPLPQQSSDSQSPPATATRRTFSSSITRFMDRARSFRVRKHPRSETPDGIAEPQRPAKRLRNVFATAASRLSTVATPGSNDEAASAPVAEETGRQSRAIRLGSVASRSVSRTASGILAIGHNNNDNRRADAPEEVQVKLAIVGNKNVGKTQLIQHFLTGAFNTAKELSEKDLQHGYAVEKVELNVDDFRAKLDIWDVSSQCETTCAFENSVRPLMLSAFDAIVVCYDIGSNRSLVAALEKWKVVASRHCPGTPVVLVGLKDDLRSEWPTLRLNFLPHERTAIARGQGEQIAARMQASSYFECSARTGDGVVDFFHAMIRFSKQQQDAQRHEAVRQASTSCKVKAFFSKMRKRL</sequence>
<feature type="region of interest" description="Disordered" evidence="3">
    <location>
        <begin position="155"/>
        <end position="222"/>
    </location>
</feature>
<proteinExistence type="predicted"/>
<dbReference type="SMART" id="SM00174">
    <property type="entry name" value="RHO"/>
    <property type="match status" value="1"/>
</dbReference>
<feature type="compositionally biased region" description="Low complexity" evidence="3">
    <location>
        <begin position="198"/>
        <end position="222"/>
    </location>
</feature>
<evidence type="ECO:0000313" key="5">
    <source>
        <dbReference type="Proteomes" id="UP000241462"/>
    </source>
</evidence>
<feature type="region of interest" description="Disordered" evidence="3">
    <location>
        <begin position="352"/>
        <end position="378"/>
    </location>
</feature>
<feature type="compositionally biased region" description="Polar residues" evidence="3">
    <location>
        <begin position="321"/>
        <end position="334"/>
    </location>
</feature>
<dbReference type="STRING" id="2025994.A0A2T3AGH6"/>
<dbReference type="SUPFAM" id="SSF52540">
    <property type="entry name" value="P-loop containing nucleoside triphosphate hydrolases"/>
    <property type="match status" value="1"/>
</dbReference>
<dbReference type="Gene3D" id="3.40.50.300">
    <property type="entry name" value="P-loop containing nucleotide triphosphate hydrolases"/>
    <property type="match status" value="1"/>
</dbReference>
<organism evidence="4 5">
    <name type="scientific">Coniella lustricola</name>
    <dbReference type="NCBI Taxonomy" id="2025994"/>
    <lineage>
        <taxon>Eukaryota</taxon>
        <taxon>Fungi</taxon>
        <taxon>Dikarya</taxon>
        <taxon>Ascomycota</taxon>
        <taxon>Pezizomycotina</taxon>
        <taxon>Sordariomycetes</taxon>
        <taxon>Sordariomycetidae</taxon>
        <taxon>Diaporthales</taxon>
        <taxon>Schizoparmaceae</taxon>
        <taxon>Coniella</taxon>
    </lineage>
</organism>
<evidence type="ECO:0008006" key="6">
    <source>
        <dbReference type="Google" id="ProtNLM"/>
    </source>
</evidence>
<accession>A0A2T3AGH6</accession>
<dbReference type="PANTHER" id="PTHR24072">
    <property type="entry name" value="RHO FAMILY GTPASE"/>
    <property type="match status" value="1"/>
</dbReference>
<dbReference type="PROSITE" id="PS51421">
    <property type="entry name" value="RAS"/>
    <property type="match status" value="1"/>
</dbReference>
<evidence type="ECO:0000256" key="3">
    <source>
        <dbReference type="SAM" id="MobiDB-lite"/>
    </source>
</evidence>
<dbReference type="SMART" id="SM00173">
    <property type="entry name" value="RAS"/>
    <property type="match status" value="1"/>
</dbReference>
<dbReference type="GO" id="GO:0007264">
    <property type="term" value="P:small GTPase-mediated signal transduction"/>
    <property type="evidence" value="ECO:0007669"/>
    <property type="project" value="InterPro"/>
</dbReference>
<dbReference type="Proteomes" id="UP000241462">
    <property type="component" value="Unassembled WGS sequence"/>
</dbReference>
<evidence type="ECO:0000256" key="1">
    <source>
        <dbReference type="ARBA" id="ARBA00022741"/>
    </source>
</evidence>
<feature type="region of interest" description="Disordered" evidence="3">
    <location>
        <begin position="405"/>
        <end position="459"/>
    </location>
</feature>
<dbReference type="GO" id="GO:0005525">
    <property type="term" value="F:GTP binding"/>
    <property type="evidence" value="ECO:0007669"/>
    <property type="project" value="UniProtKB-KW"/>
</dbReference>
<feature type="region of interest" description="Disordered" evidence="3">
    <location>
        <begin position="317"/>
        <end position="337"/>
    </location>
</feature>
<keyword evidence="1" id="KW-0547">Nucleotide-binding</keyword>
<feature type="compositionally biased region" description="Low complexity" evidence="3">
    <location>
        <begin position="405"/>
        <end position="417"/>
    </location>
</feature>
<dbReference type="InterPro" id="IPR001806">
    <property type="entry name" value="Small_GTPase"/>
</dbReference>
<dbReference type="InParanoid" id="A0A2T3AGH6"/>
<dbReference type="SMART" id="SM00175">
    <property type="entry name" value="RAB"/>
    <property type="match status" value="1"/>
</dbReference>